<name>A0ABQ9JJ00_9CUCU</name>
<protein>
    <submittedName>
        <fullName evidence="2">Uncharacterized protein</fullName>
    </submittedName>
</protein>
<evidence type="ECO:0000256" key="1">
    <source>
        <dbReference type="SAM" id="MobiDB-lite"/>
    </source>
</evidence>
<gene>
    <name evidence="2" type="ORF">NQ317_016149</name>
</gene>
<sequence>MKGGKVKTIKKHSKDPLKEFVTLSKDVNWDDDEETDKIISTVTTDPIVKTTVTRITTENSPEQTKSKIPVLNTQSLSPTEMTERYDIEVSPNSKIPVLKTESTRITSPETTHVERTIISPDSTKLIETTTTIMSPGSRMSTKSSTIDSDSDDDSRRSPPLKGILKKTTIRTIGSSSGSDVALHEEGAELSEDDSEDFYQQEPQYTVTTTEEIDPVTGAKITRTVRTVNQVITSPGGQNEPDYRHSMQTVLDQFMSEERSTH</sequence>
<reference evidence="2" key="1">
    <citation type="journal article" date="2023" name="Insect Mol. Biol.">
        <title>Genome sequencing provides insights into the evolution of gene families encoding plant cell wall-degrading enzymes in longhorned beetles.</title>
        <authorList>
            <person name="Shin N.R."/>
            <person name="Okamura Y."/>
            <person name="Kirsch R."/>
            <person name="Pauchet Y."/>
        </authorList>
    </citation>
    <scope>NUCLEOTIDE SEQUENCE</scope>
    <source>
        <strain evidence="2">MMC_N1</strain>
    </source>
</reference>
<feature type="compositionally biased region" description="Polar residues" evidence="1">
    <location>
        <begin position="71"/>
        <end position="80"/>
    </location>
</feature>
<evidence type="ECO:0000313" key="2">
    <source>
        <dbReference type="EMBL" id="KAJ8977879.1"/>
    </source>
</evidence>
<feature type="region of interest" description="Disordered" evidence="1">
    <location>
        <begin position="133"/>
        <end position="162"/>
    </location>
</feature>
<dbReference type="Proteomes" id="UP001162164">
    <property type="component" value="Unassembled WGS sequence"/>
</dbReference>
<proteinExistence type="predicted"/>
<evidence type="ECO:0000313" key="3">
    <source>
        <dbReference type="Proteomes" id="UP001162164"/>
    </source>
</evidence>
<feature type="region of interest" description="Disordered" evidence="1">
    <location>
        <begin position="55"/>
        <end position="88"/>
    </location>
</feature>
<organism evidence="2 3">
    <name type="scientific">Molorchus minor</name>
    <dbReference type="NCBI Taxonomy" id="1323400"/>
    <lineage>
        <taxon>Eukaryota</taxon>
        <taxon>Metazoa</taxon>
        <taxon>Ecdysozoa</taxon>
        <taxon>Arthropoda</taxon>
        <taxon>Hexapoda</taxon>
        <taxon>Insecta</taxon>
        <taxon>Pterygota</taxon>
        <taxon>Neoptera</taxon>
        <taxon>Endopterygota</taxon>
        <taxon>Coleoptera</taxon>
        <taxon>Polyphaga</taxon>
        <taxon>Cucujiformia</taxon>
        <taxon>Chrysomeloidea</taxon>
        <taxon>Cerambycidae</taxon>
        <taxon>Lamiinae</taxon>
        <taxon>Monochamini</taxon>
        <taxon>Molorchus</taxon>
    </lineage>
</organism>
<accession>A0ABQ9JJ00</accession>
<dbReference type="EMBL" id="JAPWTJ010000496">
    <property type="protein sequence ID" value="KAJ8977879.1"/>
    <property type="molecule type" value="Genomic_DNA"/>
</dbReference>
<keyword evidence="3" id="KW-1185">Reference proteome</keyword>
<comment type="caution">
    <text evidence="2">The sequence shown here is derived from an EMBL/GenBank/DDBJ whole genome shotgun (WGS) entry which is preliminary data.</text>
</comment>